<dbReference type="InterPro" id="IPR027417">
    <property type="entry name" value="P-loop_NTPase"/>
</dbReference>
<dbReference type="OrthoDB" id="420422at2759"/>
<dbReference type="Gene3D" id="3.40.50.300">
    <property type="entry name" value="P-loop containing nucleotide triphosphate hydrolases"/>
    <property type="match status" value="1"/>
</dbReference>
<dbReference type="GO" id="GO:0000724">
    <property type="term" value="P:double-strand break repair via homologous recombination"/>
    <property type="evidence" value="ECO:0007669"/>
    <property type="project" value="InterPro"/>
</dbReference>
<name>A0A409VXH2_9AGAR</name>
<feature type="region of interest" description="Disordered" evidence="1">
    <location>
        <begin position="151"/>
        <end position="174"/>
    </location>
</feature>
<accession>A0A409VXH2</accession>
<dbReference type="EMBL" id="NHYE01005520">
    <property type="protein sequence ID" value="PPQ70965.1"/>
    <property type="molecule type" value="Genomic_DNA"/>
</dbReference>
<keyword evidence="3" id="KW-1185">Reference proteome</keyword>
<protein>
    <recommendedName>
        <fullName evidence="4">DNA recombination and repair protein Rad51-like C-terminal domain-containing protein</fullName>
    </recommendedName>
</protein>
<dbReference type="GO" id="GO:0005815">
    <property type="term" value="C:microtubule organizing center"/>
    <property type="evidence" value="ECO:0007669"/>
    <property type="project" value="TreeGrafter"/>
</dbReference>
<dbReference type="InterPro" id="IPR030547">
    <property type="entry name" value="XRCC2"/>
</dbReference>
<dbReference type="GO" id="GO:0033063">
    <property type="term" value="C:Rad51B-Rad51C-Rad51D-XRCC2 complex"/>
    <property type="evidence" value="ECO:0007669"/>
    <property type="project" value="InterPro"/>
</dbReference>
<dbReference type="GO" id="GO:0042148">
    <property type="term" value="P:DNA strand invasion"/>
    <property type="evidence" value="ECO:0007669"/>
    <property type="project" value="TreeGrafter"/>
</dbReference>
<dbReference type="PANTHER" id="PTHR46644:SF2">
    <property type="entry name" value="DNA REPAIR PROTEIN XRCC2"/>
    <property type="match status" value="1"/>
</dbReference>
<evidence type="ECO:0008006" key="4">
    <source>
        <dbReference type="Google" id="ProtNLM"/>
    </source>
</evidence>
<evidence type="ECO:0000256" key="1">
    <source>
        <dbReference type="SAM" id="MobiDB-lite"/>
    </source>
</evidence>
<sequence length="226" mass="25815">MPFHCFSEVIGGWAKAAFVVDTGGRFRVSRLRDILRDRLQRFLSVESALKATEQCLERVHVFRPTSSEQLAATLAYLPQYHMKNLPKSELGMLAIHSMDSFYWLDRFTAEQLQSTPAISSNIYSALETLRSRYGFVTILIRWDAVPQLQNRSDGARDQRARKVSTDFPGTVSQQSSRFHSPRILLRSLTSDTGHFYATQQWAAEVDGNPEPRMITCEIRDKSIVLK</sequence>
<comment type="caution">
    <text evidence="2">The sequence shown here is derived from an EMBL/GenBank/DDBJ whole genome shotgun (WGS) entry which is preliminary data.</text>
</comment>
<dbReference type="AlphaFoldDB" id="A0A409VXH2"/>
<dbReference type="PANTHER" id="PTHR46644">
    <property type="entry name" value="DNA REPAIR PROTEIN XRCC2"/>
    <property type="match status" value="1"/>
</dbReference>
<organism evidence="2 3">
    <name type="scientific">Gymnopilus dilepis</name>
    <dbReference type="NCBI Taxonomy" id="231916"/>
    <lineage>
        <taxon>Eukaryota</taxon>
        <taxon>Fungi</taxon>
        <taxon>Dikarya</taxon>
        <taxon>Basidiomycota</taxon>
        <taxon>Agaricomycotina</taxon>
        <taxon>Agaricomycetes</taxon>
        <taxon>Agaricomycetidae</taxon>
        <taxon>Agaricales</taxon>
        <taxon>Agaricineae</taxon>
        <taxon>Hymenogastraceae</taxon>
        <taxon>Gymnopilus</taxon>
    </lineage>
</organism>
<gene>
    <name evidence="2" type="ORF">CVT26_014232</name>
</gene>
<proteinExistence type="predicted"/>
<dbReference type="STRING" id="231916.A0A409VXH2"/>
<dbReference type="InParanoid" id="A0A409VXH2"/>
<evidence type="ECO:0000313" key="2">
    <source>
        <dbReference type="EMBL" id="PPQ70965.1"/>
    </source>
</evidence>
<dbReference type="GO" id="GO:0000400">
    <property type="term" value="F:four-way junction DNA binding"/>
    <property type="evidence" value="ECO:0007669"/>
    <property type="project" value="TreeGrafter"/>
</dbReference>
<dbReference type="Proteomes" id="UP000284706">
    <property type="component" value="Unassembled WGS sequence"/>
</dbReference>
<reference evidence="2 3" key="1">
    <citation type="journal article" date="2018" name="Evol. Lett.">
        <title>Horizontal gene cluster transfer increased hallucinogenic mushroom diversity.</title>
        <authorList>
            <person name="Reynolds H.T."/>
            <person name="Vijayakumar V."/>
            <person name="Gluck-Thaler E."/>
            <person name="Korotkin H.B."/>
            <person name="Matheny P.B."/>
            <person name="Slot J.C."/>
        </authorList>
    </citation>
    <scope>NUCLEOTIDE SEQUENCE [LARGE SCALE GENOMIC DNA]</scope>
    <source>
        <strain evidence="2 3">SRW20</strain>
    </source>
</reference>
<dbReference type="GO" id="GO:0005657">
    <property type="term" value="C:replication fork"/>
    <property type="evidence" value="ECO:0007669"/>
    <property type="project" value="InterPro"/>
</dbReference>
<feature type="compositionally biased region" description="Basic and acidic residues" evidence="1">
    <location>
        <begin position="153"/>
        <end position="164"/>
    </location>
</feature>
<evidence type="ECO:0000313" key="3">
    <source>
        <dbReference type="Proteomes" id="UP000284706"/>
    </source>
</evidence>